<gene>
    <name evidence="8 11" type="primary">ispG</name>
    <name evidence="11" type="ORF">JIN78_00225</name>
</gene>
<dbReference type="NCBIfam" id="TIGR00612">
    <property type="entry name" value="ispG_gcpE"/>
    <property type="match status" value="1"/>
</dbReference>
<feature type="binding site" evidence="8">
    <location>
        <position position="496"/>
    </location>
    <ligand>
        <name>[4Fe-4S] cluster</name>
        <dbReference type="ChEBI" id="CHEBI:49883"/>
    </ligand>
</feature>
<dbReference type="Pfam" id="PF04551">
    <property type="entry name" value="GcpE"/>
    <property type="match status" value="1"/>
</dbReference>
<dbReference type="SUPFAM" id="SSF51717">
    <property type="entry name" value="Dihydropteroate synthetase-like"/>
    <property type="match status" value="1"/>
</dbReference>
<evidence type="ECO:0000256" key="3">
    <source>
        <dbReference type="ARBA" id="ARBA00023002"/>
    </source>
</evidence>
<feature type="domain" description="IspG C-terminal" evidence="10">
    <location>
        <begin position="490"/>
        <end position="577"/>
    </location>
</feature>
<dbReference type="GO" id="GO:0005506">
    <property type="term" value="F:iron ion binding"/>
    <property type="evidence" value="ECO:0007669"/>
    <property type="project" value="InterPro"/>
</dbReference>
<dbReference type="SUPFAM" id="SSF56014">
    <property type="entry name" value="Nitrite and sulphite reductase 4Fe-4S domain-like"/>
    <property type="match status" value="1"/>
</dbReference>
<keyword evidence="3 8" id="KW-0560">Oxidoreductase</keyword>
<proteinExistence type="inferred from homology"/>
<dbReference type="FunFam" id="3.30.413.10:FF:000006">
    <property type="entry name" value="4-hydroxy-3-methylbut-2-en-1-yl diphosphate synthase (flavodoxin)"/>
    <property type="match status" value="1"/>
</dbReference>
<evidence type="ECO:0000256" key="1">
    <source>
        <dbReference type="ARBA" id="ARBA00022485"/>
    </source>
</evidence>
<feature type="binding site" evidence="8">
    <location>
        <position position="534"/>
    </location>
    <ligand>
        <name>[4Fe-4S] cluster</name>
        <dbReference type="ChEBI" id="CHEBI:49883"/>
    </ligand>
</feature>
<evidence type="ECO:0000256" key="4">
    <source>
        <dbReference type="ARBA" id="ARBA00023004"/>
    </source>
</evidence>
<comment type="caution">
    <text evidence="11">The sequence shown here is derived from an EMBL/GenBank/DDBJ whole genome shotgun (WGS) entry which is preliminary data.</text>
</comment>
<evidence type="ECO:0000313" key="11">
    <source>
        <dbReference type="EMBL" id="MBK1832468.1"/>
    </source>
</evidence>
<dbReference type="Pfam" id="PF26540">
    <property type="entry name" value="GcpE_C"/>
    <property type="match status" value="1"/>
</dbReference>
<comment type="function">
    <text evidence="8">Converts 2C-methyl-D-erythritol 2,4-cyclodiphosphate (ME-2,4cPP) into 1-hydroxy-2-methyl-2-(E)-butenyl 4-diphosphate.</text>
</comment>
<evidence type="ECO:0000256" key="6">
    <source>
        <dbReference type="ARBA" id="ARBA00023229"/>
    </source>
</evidence>
<dbReference type="GO" id="GO:0141197">
    <property type="term" value="F:4-hydroxy-3-methylbut-2-enyl-diphosphate synthase activity (flavodoxin)"/>
    <property type="evidence" value="ECO:0007669"/>
    <property type="project" value="UniProtKB-EC"/>
</dbReference>
<dbReference type="Gene3D" id="3.30.413.10">
    <property type="entry name" value="Sulfite Reductase Hemoprotein, domain 1"/>
    <property type="match status" value="1"/>
</dbReference>
<evidence type="ECO:0000259" key="10">
    <source>
        <dbReference type="Pfam" id="PF26540"/>
    </source>
</evidence>
<reference evidence="11" key="1">
    <citation type="submission" date="2021-01" db="EMBL/GenBank/DDBJ databases">
        <title>Modified the classification status of verrucomicrobia.</title>
        <authorList>
            <person name="Feng X."/>
        </authorList>
    </citation>
    <scope>NUCLEOTIDE SEQUENCE</scope>
    <source>
        <strain evidence="11">KCTC 12986</strain>
    </source>
</reference>
<evidence type="ECO:0000259" key="9">
    <source>
        <dbReference type="Pfam" id="PF04551"/>
    </source>
</evidence>
<keyword evidence="1 8" id="KW-0004">4Fe-4S</keyword>
<sequence length="593" mass="65577">MSELLQYCPDLFHYQRRESREVMIGHVGVGGDNPIRIQSMITSDTRDVEASVGQVLALAEAGCEIVRITAQTRKYAEFLAPISEKVRAAGVDVPLVADIHFKPDAALEAAKWVEKVRVNPGNYADKKKFEVREYTDEQYAAELQRIREQFVPLVELCKEKNRAMRIGTNHGSLSDRIMNRYGDTPLGMVESALEFARLARELDYHNFVFSMKASNPKVMIEAYRLLVARLYQEGADWNYPLHLGVTEAGDGEDGRIKSAIGIGSLLADGIGDTIRVSLTEDAIHEIPVAQALVRTVTNAPQEKEREIPPTWNPFEYRRRESQVVTCGDVAVGGTELMRVFTSRQKFEAVKHKLAGLGDFQPEVVVEDAPVLAVDPRNDEEMTQANACEESRVITVRDGLEMDVIAAFRLLAARLEKPHPILLKDVLTPSKDDQKDFLDTLLVAAKHLGSLICDGIGDAILVQGESAPGQSLRLSYNILQASGARIFKTDYVACPSCGRTLFDLQDTTQKIRAATGHLKGVRIAVMGCIVNGPGEMADADFGYVGGAPNKINLYVGKTAVKFNIPEAEAVDRLVDLIKEHDRWVEPPEPVPEEV</sequence>
<keyword evidence="6 8" id="KW-0414">Isoprene biosynthesis</keyword>
<evidence type="ECO:0000256" key="5">
    <source>
        <dbReference type="ARBA" id="ARBA00023014"/>
    </source>
</evidence>
<comment type="catalytic activity">
    <reaction evidence="7">
        <text>(2E)-4-hydroxy-3-methylbut-2-enyl diphosphate + 2 oxidized [2Fe-2S]-[ferredoxin] + H2O = 2-C-methyl-D-erythritol 2,4-cyclic diphosphate + 2 reduced [2Fe-2S]-[ferredoxin] + H(+)</text>
        <dbReference type="Rhea" id="RHEA:26119"/>
        <dbReference type="Rhea" id="RHEA-COMP:10000"/>
        <dbReference type="Rhea" id="RHEA-COMP:10001"/>
        <dbReference type="ChEBI" id="CHEBI:15377"/>
        <dbReference type="ChEBI" id="CHEBI:15378"/>
        <dbReference type="ChEBI" id="CHEBI:33737"/>
        <dbReference type="ChEBI" id="CHEBI:33738"/>
        <dbReference type="ChEBI" id="CHEBI:58483"/>
        <dbReference type="ChEBI" id="CHEBI:128753"/>
        <dbReference type="EC" id="1.17.7.1"/>
    </reaction>
</comment>
<dbReference type="GO" id="GO:0046429">
    <property type="term" value="F:4-hydroxy-3-methylbut-2-en-1-yl diphosphate synthase activity (ferredoxin)"/>
    <property type="evidence" value="ECO:0007669"/>
    <property type="project" value="UniProtKB-UniRule"/>
</dbReference>
<dbReference type="PANTHER" id="PTHR30454:SF0">
    <property type="entry name" value="4-HYDROXY-3-METHYLBUT-2-EN-1-YL DIPHOSPHATE SYNTHASE (FERREDOXIN), CHLOROPLASTIC"/>
    <property type="match status" value="1"/>
</dbReference>
<comment type="catalytic activity">
    <reaction evidence="8">
        <text>(2E)-4-hydroxy-3-methylbut-2-enyl diphosphate + oxidized [flavodoxin] + H2O + 2 H(+) = 2-C-methyl-D-erythritol 2,4-cyclic diphosphate + reduced [flavodoxin]</text>
        <dbReference type="Rhea" id="RHEA:43604"/>
        <dbReference type="Rhea" id="RHEA-COMP:10622"/>
        <dbReference type="Rhea" id="RHEA-COMP:10623"/>
        <dbReference type="ChEBI" id="CHEBI:15377"/>
        <dbReference type="ChEBI" id="CHEBI:15378"/>
        <dbReference type="ChEBI" id="CHEBI:57618"/>
        <dbReference type="ChEBI" id="CHEBI:58210"/>
        <dbReference type="ChEBI" id="CHEBI:58483"/>
        <dbReference type="ChEBI" id="CHEBI:128753"/>
        <dbReference type="EC" id="1.17.7.3"/>
    </reaction>
</comment>
<feature type="binding site" evidence="8">
    <location>
        <position position="527"/>
    </location>
    <ligand>
        <name>[4Fe-4S] cluster</name>
        <dbReference type="ChEBI" id="CHEBI:49883"/>
    </ligand>
</feature>
<dbReference type="InterPro" id="IPR004588">
    <property type="entry name" value="IspG_bac-typ"/>
</dbReference>
<dbReference type="InterPro" id="IPR017178">
    <property type="entry name" value="IspG_atypical"/>
</dbReference>
<evidence type="ECO:0000256" key="7">
    <source>
        <dbReference type="ARBA" id="ARBA00051119"/>
    </source>
</evidence>
<dbReference type="HAMAP" id="MF_00159">
    <property type="entry name" value="IspG"/>
    <property type="match status" value="1"/>
</dbReference>
<keyword evidence="12" id="KW-1185">Reference proteome</keyword>
<dbReference type="InterPro" id="IPR011005">
    <property type="entry name" value="Dihydropteroate_synth-like_sf"/>
</dbReference>
<dbReference type="Gene3D" id="3.20.20.20">
    <property type="entry name" value="Dihydropteroate synthase-like"/>
    <property type="match status" value="1"/>
</dbReference>
<dbReference type="InterPro" id="IPR058579">
    <property type="entry name" value="IspG_C"/>
</dbReference>
<evidence type="ECO:0000256" key="8">
    <source>
        <dbReference type="HAMAP-Rule" id="MF_00159"/>
    </source>
</evidence>
<dbReference type="PIRSF" id="PIRSF037336">
    <property type="entry name" value="IspG_like"/>
    <property type="match status" value="1"/>
</dbReference>
<dbReference type="GO" id="GO:0016114">
    <property type="term" value="P:terpenoid biosynthetic process"/>
    <property type="evidence" value="ECO:0007669"/>
    <property type="project" value="InterPro"/>
</dbReference>
<comment type="similarity">
    <text evidence="8">Belongs to the IspG family.</text>
</comment>
<dbReference type="Proteomes" id="UP000604083">
    <property type="component" value="Unassembled WGS sequence"/>
</dbReference>
<dbReference type="GO" id="GO:0019288">
    <property type="term" value="P:isopentenyl diphosphate biosynthetic process, methylerythritol 4-phosphate pathway"/>
    <property type="evidence" value="ECO:0007669"/>
    <property type="project" value="UniProtKB-UniRule"/>
</dbReference>
<name>A0A934RNB5_9BACT</name>
<keyword evidence="4 8" id="KW-0408">Iron</keyword>
<feature type="domain" description="IspG TIM-barrel" evidence="9">
    <location>
        <begin position="20"/>
        <end position="290"/>
    </location>
</feature>
<dbReference type="EMBL" id="JAENIO010000001">
    <property type="protein sequence ID" value="MBK1832468.1"/>
    <property type="molecule type" value="Genomic_DNA"/>
</dbReference>
<dbReference type="EC" id="1.17.7.3" evidence="8"/>
<dbReference type="InterPro" id="IPR045854">
    <property type="entry name" value="NO2/SO3_Rdtase_4Fe4S_sf"/>
</dbReference>
<keyword evidence="2 8" id="KW-0479">Metal-binding</keyword>
<dbReference type="RefSeq" id="WP_200389904.1">
    <property type="nucleotide sequence ID" value="NZ_JAENIO010000001.1"/>
</dbReference>
<keyword evidence="5 8" id="KW-0411">Iron-sulfur</keyword>
<evidence type="ECO:0000313" key="12">
    <source>
        <dbReference type="Proteomes" id="UP000604083"/>
    </source>
</evidence>
<dbReference type="AlphaFoldDB" id="A0A934RNB5"/>
<organism evidence="11 12">
    <name type="scientific">Roseibacillus ishigakijimensis</name>
    <dbReference type="NCBI Taxonomy" id="454146"/>
    <lineage>
        <taxon>Bacteria</taxon>
        <taxon>Pseudomonadati</taxon>
        <taxon>Verrucomicrobiota</taxon>
        <taxon>Verrucomicrobiia</taxon>
        <taxon>Verrucomicrobiales</taxon>
        <taxon>Verrucomicrobiaceae</taxon>
        <taxon>Roseibacillus</taxon>
    </lineage>
</organism>
<feature type="binding site" evidence="8">
    <location>
        <position position="493"/>
    </location>
    <ligand>
        <name>[4Fe-4S] cluster</name>
        <dbReference type="ChEBI" id="CHEBI:49883"/>
    </ligand>
</feature>
<accession>A0A934RNB5</accession>
<dbReference type="GO" id="GO:0051539">
    <property type="term" value="F:4 iron, 4 sulfur cluster binding"/>
    <property type="evidence" value="ECO:0007669"/>
    <property type="project" value="UniProtKB-UniRule"/>
</dbReference>
<comment type="cofactor">
    <cofactor evidence="8">
        <name>[4Fe-4S] cluster</name>
        <dbReference type="ChEBI" id="CHEBI:49883"/>
    </cofactor>
    <text evidence="8">Binds 1 [4Fe-4S] cluster.</text>
</comment>
<dbReference type="InterPro" id="IPR058578">
    <property type="entry name" value="IspG_TIM"/>
</dbReference>
<dbReference type="FunFam" id="3.20.20.20:FF:000005">
    <property type="entry name" value="4-hydroxy-3-methylbut-2-en-1-yl diphosphate synthase (flavodoxin)"/>
    <property type="match status" value="1"/>
</dbReference>
<evidence type="ECO:0000256" key="2">
    <source>
        <dbReference type="ARBA" id="ARBA00022723"/>
    </source>
</evidence>
<dbReference type="PANTHER" id="PTHR30454">
    <property type="entry name" value="4-HYDROXY-3-METHYLBUT-2-EN-1-YL DIPHOSPHATE SYNTHASE"/>
    <property type="match status" value="1"/>
</dbReference>
<comment type="pathway">
    <text evidence="8">Isoprenoid biosynthesis; isopentenyl diphosphate biosynthesis via DXP pathway; isopentenyl diphosphate from 1-deoxy-D-xylulose 5-phosphate: step 5/6.</text>
</comment>
<protein>
    <recommendedName>
        <fullName evidence="8">4-hydroxy-3-methylbut-2-en-1-yl diphosphate synthase (flavodoxin)</fullName>
        <ecNumber evidence="8">1.17.7.3</ecNumber>
    </recommendedName>
    <alternativeName>
        <fullName evidence="8">1-hydroxy-2-methyl-2-(E)-butenyl 4-diphosphate synthase</fullName>
    </alternativeName>
</protein>